<dbReference type="Pfam" id="PF18932">
    <property type="entry name" value="DUF5681"/>
    <property type="match status" value="1"/>
</dbReference>
<feature type="compositionally biased region" description="Basic and acidic residues" evidence="1">
    <location>
        <begin position="1"/>
        <end position="10"/>
    </location>
</feature>
<dbReference type="InterPro" id="IPR043736">
    <property type="entry name" value="DUF5681"/>
</dbReference>
<dbReference type="EMBL" id="UINC01030815">
    <property type="protein sequence ID" value="SVB15819.1"/>
    <property type="molecule type" value="Genomic_DNA"/>
</dbReference>
<proteinExistence type="predicted"/>
<reference evidence="3" key="1">
    <citation type="submission" date="2018-05" db="EMBL/GenBank/DDBJ databases">
        <authorList>
            <person name="Lanie J.A."/>
            <person name="Ng W.-L."/>
            <person name="Kazmierczak K.M."/>
            <person name="Andrzejewski T.M."/>
            <person name="Davidsen T.M."/>
            <person name="Wayne K.J."/>
            <person name="Tettelin H."/>
            <person name="Glass J.I."/>
            <person name="Rusch D."/>
            <person name="Podicherti R."/>
            <person name="Tsui H.-C.T."/>
            <person name="Winkler M.E."/>
        </authorList>
    </citation>
    <scope>NUCLEOTIDE SEQUENCE</scope>
</reference>
<sequence>MDSDKEKKTEITTGNNENEEIQYTSGNHPNSLANLTPFPKGVSGNPLGRPTKYENLKRALNELGDEETFDYWKKPEGTRREQVWKTIWKEAIRGDLKYVQLLAWLGCLDDSK</sequence>
<feature type="compositionally biased region" description="Polar residues" evidence="1">
    <location>
        <begin position="22"/>
        <end position="34"/>
    </location>
</feature>
<accession>A0A382BQD0</accession>
<gene>
    <name evidence="3" type="ORF">METZ01_LOCUS168673</name>
</gene>
<evidence type="ECO:0000259" key="2">
    <source>
        <dbReference type="Pfam" id="PF18932"/>
    </source>
</evidence>
<dbReference type="AlphaFoldDB" id="A0A382BQD0"/>
<feature type="region of interest" description="Disordered" evidence="1">
    <location>
        <begin position="1"/>
        <end position="50"/>
    </location>
</feature>
<name>A0A382BQD0_9ZZZZ</name>
<protein>
    <recommendedName>
        <fullName evidence="2">DUF5681 domain-containing protein</fullName>
    </recommendedName>
</protein>
<feature type="domain" description="DUF5681" evidence="2">
    <location>
        <begin position="36"/>
        <end position="102"/>
    </location>
</feature>
<evidence type="ECO:0000256" key="1">
    <source>
        <dbReference type="SAM" id="MobiDB-lite"/>
    </source>
</evidence>
<organism evidence="3">
    <name type="scientific">marine metagenome</name>
    <dbReference type="NCBI Taxonomy" id="408172"/>
    <lineage>
        <taxon>unclassified sequences</taxon>
        <taxon>metagenomes</taxon>
        <taxon>ecological metagenomes</taxon>
    </lineage>
</organism>
<evidence type="ECO:0000313" key="3">
    <source>
        <dbReference type="EMBL" id="SVB15819.1"/>
    </source>
</evidence>